<dbReference type="InterPro" id="IPR050559">
    <property type="entry name" value="P-Pant_transferase_sf"/>
</dbReference>
<evidence type="ECO:0000256" key="3">
    <source>
        <dbReference type="SAM" id="MobiDB-lite"/>
    </source>
</evidence>
<dbReference type="SUPFAM" id="SSF56214">
    <property type="entry name" value="4'-phosphopantetheinyl transferase"/>
    <property type="match status" value="2"/>
</dbReference>
<reference evidence="5 6" key="1">
    <citation type="submission" date="2024-10" db="EMBL/GenBank/DDBJ databases">
        <title>The Natural Products Discovery Center: Release of the First 8490 Sequenced Strains for Exploring Actinobacteria Biosynthetic Diversity.</title>
        <authorList>
            <person name="Kalkreuter E."/>
            <person name="Kautsar S.A."/>
            <person name="Yang D."/>
            <person name="Bader C.D."/>
            <person name="Teijaro C.N."/>
            <person name="Fluegel L."/>
            <person name="Davis C.M."/>
            <person name="Simpson J.R."/>
            <person name="Lauterbach L."/>
            <person name="Steele A.D."/>
            <person name="Gui C."/>
            <person name="Meng S."/>
            <person name="Li G."/>
            <person name="Viehrig K."/>
            <person name="Ye F."/>
            <person name="Su P."/>
            <person name="Kiefer A.F."/>
            <person name="Nichols A."/>
            <person name="Cepeda A.J."/>
            <person name="Yan W."/>
            <person name="Fan B."/>
            <person name="Jiang Y."/>
            <person name="Adhikari A."/>
            <person name="Zheng C.-J."/>
            <person name="Schuster L."/>
            <person name="Cowan T.M."/>
            <person name="Smanski M.J."/>
            <person name="Chevrette M.G."/>
            <person name="De Carvalho L.P.S."/>
            <person name="Shen B."/>
        </authorList>
    </citation>
    <scope>NUCLEOTIDE SEQUENCE [LARGE SCALE GENOMIC DNA]</scope>
    <source>
        <strain evidence="5 6">NPDC053399</strain>
    </source>
</reference>
<dbReference type="EMBL" id="JBITYG010000005">
    <property type="protein sequence ID" value="MFI9102666.1"/>
    <property type="molecule type" value="Genomic_DNA"/>
</dbReference>
<comment type="similarity">
    <text evidence="1">Belongs to the P-Pant transferase superfamily. Gsp/Sfp/HetI/AcpT family.</text>
</comment>
<name>A0ABW8C893_9ACTN</name>
<dbReference type="Pfam" id="PF01648">
    <property type="entry name" value="ACPS"/>
    <property type="match status" value="1"/>
</dbReference>
<accession>A0ABW8C893</accession>
<organism evidence="5 6">
    <name type="scientific">Streptomyces fildesensis</name>
    <dbReference type="NCBI Taxonomy" id="375757"/>
    <lineage>
        <taxon>Bacteria</taxon>
        <taxon>Bacillati</taxon>
        <taxon>Actinomycetota</taxon>
        <taxon>Actinomycetes</taxon>
        <taxon>Kitasatosporales</taxon>
        <taxon>Streptomycetaceae</taxon>
        <taxon>Streptomyces</taxon>
    </lineage>
</organism>
<dbReference type="InterPro" id="IPR037143">
    <property type="entry name" value="4-PPantetheinyl_Trfase_dom_sf"/>
</dbReference>
<dbReference type="Gene3D" id="3.90.470.20">
    <property type="entry name" value="4'-phosphopantetheinyl transferase domain"/>
    <property type="match status" value="1"/>
</dbReference>
<protein>
    <submittedName>
        <fullName evidence="5">4'-phosphopantetheinyl transferase family protein</fullName>
    </submittedName>
</protein>
<comment type="caution">
    <text evidence="5">The sequence shown here is derived from an EMBL/GenBank/DDBJ whole genome shotgun (WGS) entry which is preliminary data.</text>
</comment>
<keyword evidence="2 5" id="KW-0808">Transferase</keyword>
<dbReference type="InterPro" id="IPR008278">
    <property type="entry name" value="4-PPantetheinyl_Trfase_dom"/>
</dbReference>
<feature type="domain" description="4'-phosphopantetheinyl transferase" evidence="4">
    <location>
        <begin position="137"/>
        <end position="199"/>
    </location>
</feature>
<evidence type="ECO:0000313" key="5">
    <source>
        <dbReference type="EMBL" id="MFI9102666.1"/>
    </source>
</evidence>
<dbReference type="RefSeq" id="WP_399650621.1">
    <property type="nucleotide sequence ID" value="NZ_JBITYG010000005.1"/>
</dbReference>
<dbReference type="PANTHER" id="PTHR12215">
    <property type="entry name" value="PHOSPHOPANTETHEINE TRANSFERASE"/>
    <property type="match status" value="1"/>
</dbReference>
<gene>
    <name evidence="5" type="ORF">ACIGXA_19310</name>
</gene>
<proteinExistence type="inferred from homology"/>
<feature type="region of interest" description="Disordered" evidence="3">
    <location>
        <begin position="238"/>
        <end position="257"/>
    </location>
</feature>
<sequence>MDTAAIRVPSELDPVAPVGRMALPAPGDPPLLWLVDAARHEAFAARLASDVLDPRELRSAAAFRADADRDCYRAAHVALRLLLGAQLGTAPGDVRLVREDCPGCGEPHGRPAVAGGGVHFSLSHSGSFALLAFAATPVGVDVETVPSADAVADISSVMHRVEIAELGALEPPERPAAFARAWVRKEAYLKGLGIGLGRDPSADYVGTGEAPAAGSAGWSIADVAVGENRAAAVAVADPDPAGTATPQATAATQATAH</sequence>
<evidence type="ECO:0000313" key="6">
    <source>
        <dbReference type="Proteomes" id="UP001614394"/>
    </source>
</evidence>
<evidence type="ECO:0000256" key="1">
    <source>
        <dbReference type="ARBA" id="ARBA00010990"/>
    </source>
</evidence>
<evidence type="ECO:0000259" key="4">
    <source>
        <dbReference type="Pfam" id="PF01648"/>
    </source>
</evidence>
<evidence type="ECO:0000256" key="2">
    <source>
        <dbReference type="ARBA" id="ARBA00022679"/>
    </source>
</evidence>
<keyword evidence="6" id="KW-1185">Reference proteome</keyword>
<dbReference type="PANTHER" id="PTHR12215:SF10">
    <property type="entry name" value="L-AMINOADIPATE-SEMIALDEHYDE DEHYDROGENASE-PHOSPHOPANTETHEINYL TRANSFERASE"/>
    <property type="match status" value="1"/>
</dbReference>
<dbReference type="Proteomes" id="UP001614394">
    <property type="component" value="Unassembled WGS sequence"/>
</dbReference>
<dbReference type="GO" id="GO:0016740">
    <property type="term" value="F:transferase activity"/>
    <property type="evidence" value="ECO:0007669"/>
    <property type="project" value="UniProtKB-KW"/>
</dbReference>